<dbReference type="InterPro" id="IPR021267">
    <property type="entry name" value="DUF2844"/>
</dbReference>
<accession>A0ABS1JH90</accession>
<protein>
    <submittedName>
        <fullName evidence="2">DUF2844 domain-containing protein</fullName>
    </submittedName>
</protein>
<feature type="chain" id="PRO_5045755640" evidence="1">
    <location>
        <begin position="19"/>
        <end position="145"/>
    </location>
</feature>
<organism evidence="2 3">
    <name type="scientific">Ramlibacter alkalitolerans</name>
    <dbReference type="NCBI Taxonomy" id="2039631"/>
    <lineage>
        <taxon>Bacteria</taxon>
        <taxon>Pseudomonadati</taxon>
        <taxon>Pseudomonadota</taxon>
        <taxon>Betaproteobacteria</taxon>
        <taxon>Burkholderiales</taxon>
        <taxon>Comamonadaceae</taxon>
        <taxon>Ramlibacter</taxon>
    </lineage>
</organism>
<dbReference type="RefSeq" id="WP_201686814.1">
    <property type="nucleotide sequence ID" value="NZ_JAEQND010000001.1"/>
</dbReference>
<evidence type="ECO:0000313" key="3">
    <source>
        <dbReference type="Proteomes" id="UP000622707"/>
    </source>
</evidence>
<dbReference type="Proteomes" id="UP000622707">
    <property type="component" value="Unassembled WGS sequence"/>
</dbReference>
<feature type="signal peptide" evidence="1">
    <location>
        <begin position="1"/>
        <end position="18"/>
    </location>
</feature>
<comment type="caution">
    <text evidence="2">The sequence shown here is derived from an EMBL/GenBank/DDBJ whole genome shotgun (WGS) entry which is preliminary data.</text>
</comment>
<dbReference type="EMBL" id="JAEQND010000001">
    <property type="protein sequence ID" value="MBL0423562.1"/>
    <property type="molecule type" value="Genomic_DNA"/>
</dbReference>
<evidence type="ECO:0000256" key="1">
    <source>
        <dbReference type="SAM" id="SignalP"/>
    </source>
</evidence>
<keyword evidence="3" id="KW-1185">Reference proteome</keyword>
<proteinExistence type="predicted"/>
<reference evidence="2 3" key="1">
    <citation type="journal article" date="2017" name="Int. J. Syst. Evol. Microbiol.">
        <title>Ramlibacter alkalitolerans sp. nov., alkali-tolerant bacterium isolated from soil of ginseng.</title>
        <authorList>
            <person name="Lee D.H."/>
            <person name="Cha C.J."/>
        </authorList>
    </citation>
    <scope>NUCLEOTIDE SEQUENCE [LARGE SCALE GENOMIC DNA]</scope>
    <source>
        <strain evidence="2 3">KACC 19305</strain>
    </source>
</reference>
<sequence>MIRILVASVVLAAGGAWAGLDEAPTRGDDAAVQTSQGSTVAGAPYTVVHRTLRTGVVVDQYVDGTGRVFALAWSGPFKPNLKRLLGRHFEAYRARGAARHGGPHSRLAVDTGEAVVVSEGHMGAFQGRAWLPSRLPAGFDTREMK</sequence>
<dbReference type="Pfam" id="PF11005">
    <property type="entry name" value="DUF2844"/>
    <property type="match status" value="1"/>
</dbReference>
<name>A0ABS1JH90_9BURK</name>
<evidence type="ECO:0000313" key="2">
    <source>
        <dbReference type="EMBL" id="MBL0423562.1"/>
    </source>
</evidence>
<gene>
    <name evidence="2" type="ORF">JI746_00445</name>
</gene>
<keyword evidence="1" id="KW-0732">Signal</keyword>